<keyword evidence="2" id="KW-1185">Reference proteome</keyword>
<dbReference type="EMBL" id="CM047943">
    <property type="protein sequence ID" value="KAI9900847.1"/>
    <property type="molecule type" value="Genomic_DNA"/>
</dbReference>
<accession>A0ACC0V3A1</accession>
<reference evidence="1" key="1">
    <citation type="submission" date="2022-10" db="EMBL/GenBank/DDBJ databases">
        <title>Complete Genome of Trichothecium roseum strain YXFP-22015, a Plant Pathogen Isolated from Citrus.</title>
        <authorList>
            <person name="Wang Y."/>
            <person name="Zhu L."/>
        </authorList>
    </citation>
    <scope>NUCLEOTIDE SEQUENCE</scope>
    <source>
        <strain evidence="1">YXFP-22015</strain>
    </source>
</reference>
<proteinExistence type="predicted"/>
<gene>
    <name evidence="1" type="ORF">N3K66_005109</name>
</gene>
<dbReference type="Proteomes" id="UP001163324">
    <property type="component" value="Chromosome 4"/>
</dbReference>
<organism evidence="1 2">
    <name type="scientific">Trichothecium roseum</name>
    <dbReference type="NCBI Taxonomy" id="47278"/>
    <lineage>
        <taxon>Eukaryota</taxon>
        <taxon>Fungi</taxon>
        <taxon>Dikarya</taxon>
        <taxon>Ascomycota</taxon>
        <taxon>Pezizomycotina</taxon>
        <taxon>Sordariomycetes</taxon>
        <taxon>Hypocreomycetidae</taxon>
        <taxon>Hypocreales</taxon>
        <taxon>Hypocreales incertae sedis</taxon>
        <taxon>Trichothecium</taxon>
    </lineage>
</organism>
<protein>
    <submittedName>
        <fullName evidence="1">Uncharacterized protein</fullName>
    </submittedName>
</protein>
<sequence length="282" mass="30064">MSVDIEPLELSFQRPFTVEVSRTLTIKNPSTTPVAFKVKTTAPKQYCVRPNAGRIEPGQDFDVTVLLQAMKQEPAPGTKCRDKFLVQSAAITPDQEFSNIASVLDTKDKSHIQERKIRVLWLDAGDGSAAADAPAAAVTPSKRTSAVNGATDTPDASRTFASPSSSNPASAPPPYTDSNENYDDSKSEANQTTVSAVTNTVASTVQLSYEQIKEKLAQAEAQIAALKDNGGLRQRNVKGSNDGGSSAPAQQAQAIKPTVQGVPVKITAILCLIAFLTAYFFF</sequence>
<evidence type="ECO:0000313" key="2">
    <source>
        <dbReference type="Proteomes" id="UP001163324"/>
    </source>
</evidence>
<evidence type="ECO:0000313" key="1">
    <source>
        <dbReference type="EMBL" id="KAI9900847.1"/>
    </source>
</evidence>
<comment type="caution">
    <text evidence="1">The sequence shown here is derived from an EMBL/GenBank/DDBJ whole genome shotgun (WGS) entry which is preliminary data.</text>
</comment>
<name>A0ACC0V3A1_9HYPO</name>